<dbReference type="GO" id="GO:0046872">
    <property type="term" value="F:metal ion binding"/>
    <property type="evidence" value="ECO:0007669"/>
    <property type="project" value="UniProtKB-KW"/>
</dbReference>
<keyword evidence="7" id="KW-1185">Reference proteome</keyword>
<dbReference type="EMBL" id="BAABME010006814">
    <property type="protein sequence ID" value="GAA0169355.1"/>
    <property type="molecule type" value="Genomic_DNA"/>
</dbReference>
<evidence type="ECO:0000313" key="7">
    <source>
        <dbReference type="Proteomes" id="UP001454036"/>
    </source>
</evidence>
<dbReference type="AlphaFoldDB" id="A0AAV3R2S5"/>
<proteinExistence type="predicted"/>
<dbReference type="Pfam" id="PF08240">
    <property type="entry name" value="ADH_N"/>
    <property type="match status" value="1"/>
</dbReference>
<reference evidence="6 7" key="1">
    <citation type="submission" date="2024-01" db="EMBL/GenBank/DDBJ databases">
        <title>The complete chloroplast genome sequence of Lithospermum erythrorhizon: insights into the phylogenetic relationship among Boraginaceae species and the maternal lineages of purple gromwells.</title>
        <authorList>
            <person name="Okada T."/>
            <person name="Watanabe K."/>
        </authorList>
    </citation>
    <scope>NUCLEOTIDE SEQUENCE [LARGE SCALE GENOMIC DNA]</scope>
</reference>
<comment type="caution">
    <text evidence="6">The sequence shown here is derived from an EMBL/GenBank/DDBJ whole genome shotgun (WGS) entry which is preliminary data.</text>
</comment>
<name>A0AAV3R2S5_LITER</name>
<keyword evidence="4" id="KW-0472">Membrane</keyword>
<organism evidence="6 7">
    <name type="scientific">Lithospermum erythrorhizon</name>
    <name type="common">Purple gromwell</name>
    <name type="synonym">Lithospermum officinale var. erythrorhizon</name>
    <dbReference type="NCBI Taxonomy" id="34254"/>
    <lineage>
        <taxon>Eukaryota</taxon>
        <taxon>Viridiplantae</taxon>
        <taxon>Streptophyta</taxon>
        <taxon>Embryophyta</taxon>
        <taxon>Tracheophyta</taxon>
        <taxon>Spermatophyta</taxon>
        <taxon>Magnoliopsida</taxon>
        <taxon>eudicotyledons</taxon>
        <taxon>Gunneridae</taxon>
        <taxon>Pentapetalae</taxon>
        <taxon>asterids</taxon>
        <taxon>lamiids</taxon>
        <taxon>Boraginales</taxon>
        <taxon>Boraginaceae</taxon>
        <taxon>Boraginoideae</taxon>
        <taxon>Lithospermeae</taxon>
        <taxon>Lithospermum</taxon>
    </lineage>
</organism>
<dbReference type="InterPro" id="IPR013154">
    <property type="entry name" value="ADH-like_N"/>
</dbReference>
<evidence type="ECO:0000256" key="2">
    <source>
        <dbReference type="ARBA" id="ARBA00022833"/>
    </source>
</evidence>
<dbReference type="InterPro" id="IPR047109">
    <property type="entry name" value="CAD-like"/>
</dbReference>
<evidence type="ECO:0000313" key="6">
    <source>
        <dbReference type="EMBL" id="GAA0169355.1"/>
    </source>
</evidence>
<dbReference type="Gene3D" id="3.90.180.10">
    <property type="entry name" value="Medium-chain alcohol dehydrogenases, catalytic domain"/>
    <property type="match status" value="1"/>
</dbReference>
<sequence length="101" mass="11426">MGRRRIAMDGLQGTPLDFCHLTTSLAELLGLMMSHWTLHIVEFVIIFTTLEILYFLVNRHEITGIVKEVGSNVKRFKVGDRVGVGSYVNSCRACEYCNDDC</sequence>
<accession>A0AAV3R2S5</accession>
<gene>
    <name evidence="6" type="ORF">LIER_23864</name>
</gene>
<dbReference type="InterPro" id="IPR011032">
    <property type="entry name" value="GroES-like_sf"/>
</dbReference>
<keyword evidence="3" id="KW-0560">Oxidoreductase</keyword>
<evidence type="ECO:0000259" key="5">
    <source>
        <dbReference type="Pfam" id="PF08240"/>
    </source>
</evidence>
<evidence type="ECO:0000256" key="3">
    <source>
        <dbReference type="ARBA" id="ARBA00023002"/>
    </source>
</evidence>
<dbReference type="GO" id="GO:0016616">
    <property type="term" value="F:oxidoreductase activity, acting on the CH-OH group of donors, NAD or NADP as acceptor"/>
    <property type="evidence" value="ECO:0007669"/>
    <property type="project" value="InterPro"/>
</dbReference>
<feature type="domain" description="Alcohol dehydrogenase-like N-terminal" evidence="5">
    <location>
        <begin position="56"/>
        <end position="99"/>
    </location>
</feature>
<feature type="transmembrane region" description="Helical" evidence="4">
    <location>
        <begin position="36"/>
        <end position="57"/>
    </location>
</feature>
<keyword evidence="4" id="KW-0812">Transmembrane</keyword>
<keyword evidence="2" id="KW-0862">Zinc</keyword>
<dbReference type="Proteomes" id="UP001454036">
    <property type="component" value="Unassembled WGS sequence"/>
</dbReference>
<protein>
    <recommendedName>
        <fullName evidence="5">Alcohol dehydrogenase-like N-terminal domain-containing protein</fullName>
    </recommendedName>
</protein>
<dbReference type="SUPFAM" id="SSF50129">
    <property type="entry name" value="GroES-like"/>
    <property type="match status" value="1"/>
</dbReference>
<evidence type="ECO:0000256" key="1">
    <source>
        <dbReference type="ARBA" id="ARBA00022723"/>
    </source>
</evidence>
<evidence type="ECO:0000256" key="4">
    <source>
        <dbReference type="SAM" id="Phobius"/>
    </source>
</evidence>
<dbReference type="PANTHER" id="PTHR42683">
    <property type="entry name" value="ALDEHYDE REDUCTASE"/>
    <property type="match status" value="1"/>
</dbReference>
<keyword evidence="4" id="KW-1133">Transmembrane helix</keyword>
<keyword evidence="1" id="KW-0479">Metal-binding</keyword>